<proteinExistence type="predicted"/>
<dbReference type="AlphaFoldDB" id="A0A2T5RJN3"/>
<sequence>MISQLIVLIIISAVLSAGTSLRHFALAGDGCEDCNCGSDDCCGDERKEE</sequence>
<dbReference type="RefSeq" id="WP_166637184.1">
    <property type="nucleotide sequence ID" value="NZ_QAXS01000013.1"/>
</dbReference>
<gene>
    <name evidence="2" type="ORF">C7957_13325</name>
    <name evidence="1" type="ORF">C8C76_11314</name>
</gene>
<evidence type="ECO:0000313" key="2">
    <source>
        <dbReference type="EMBL" id="TDP88747.1"/>
    </source>
</evidence>
<dbReference type="EMBL" id="SNXX01000033">
    <property type="protein sequence ID" value="TDP88747.1"/>
    <property type="molecule type" value="Genomic_DNA"/>
</dbReference>
<organism evidence="1 3">
    <name type="scientific">Halanaerobium saccharolyticum</name>
    <dbReference type="NCBI Taxonomy" id="43595"/>
    <lineage>
        <taxon>Bacteria</taxon>
        <taxon>Bacillati</taxon>
        <taxon>Bacillota</taxon>
        <taxon>Clostridia</taxon>
        <taxon>Halanaerobiales</taxon>
        <taxon>Halanaerobiaceae</taxon>
        <taxon>Halanaerobium</taxon>
    </lineage>
</organism>
<dbReference type="EMBL" id="QAXS01000013">
    <property type="protein sequence ID" value="PTV98883.1"/>
    <property type="molecule type" value="Genomic_DNA"/>
</dbReference>
<dbReference type="Proteomes" id="UP000295176">
    <property type="component" value="Unassembled WGS sequence"/>
</dbReference>
<protein>
    <submittedName>
        <fullName evidence="1">Uncharacterized protein</fullName>
    </submittedName>
</protein>
<evidence type="ECO:0000313" key="3">
    <source>
        <dbReference type="Proteomes" id="UP000244089"/>
    </source>
</evidence>
<name>A0A2T5RJN3_9FIRM</name>
<comment type="caution">
    <text evidence="1">The sequence shown here is derived from an EMBL/GenBank/DDBJ whole genome shotgun (WGS) entry which is preliminary data.</text>
</comment>
<accession>A0A2T5RJN3</accession>
<dbReference type="Proteomes" id="UP000244089">
    <property type="component" value="Unassembled WGS sequence"/>
</dbReference>
<evidence type="ECO:0000313" key="1">
    <source>
        <dbReference type="EMBL" id="PTV98883.1"/>
    </source>
</evidence>
<evidence type="ECO:0000313" key="4">
    <source>
        <dbReference type="Proteomes" id="UP000295176"/>
    </source>
</evidence>
<reference evidence="1 3" key="1">
    <citation type="submission" date="2018-04" db="EMBL/GenBank/DDBJ databases">
        <title>Subsurface microbial communities from deep shales in Ohio and West Virginia, USA.</title>
        <authorList>
            <person name="Wrighton K."/>
        </authorList>
    </citation>
    <scope>NUCLEOTIDE SEQUENCE [LARGE SCALE GENOMIC DNA]</scope>
    <source>
        <strain evidence="2 4">MSL 7</strain>
        <strain evidence="1 3">WC1</strain>
    </source>
</reference>